<evidence type="ECO:0000313" key="4">
    <source>
        <dbReference type="Proteomes" id="UP001140949"/>
    </source>
</evidence>
<comment type="caution">
    <text evidence="2">The sequence shown here is derived from an EMBL/GenBank/DDBJ whole genome shotgun (WGS) entry which is preliminary data.</text>
</comment>
<protein>
    <submittedName>
        <fullName evidence="2">Uncharacterized protein</fullName>
    </submittedName>
</protein>
<proteinExistence type="predicted"/>
<name>A0AAX6GAK5_IRIPA</name>
<evidence type="ECO:0000313" key="3">
    <source>
        <dbReference type="EMBL" id="KAJ6834402.1"/>
    </source>
</evidence>
<dbReference type="Proteomes" id="UP001140949">
    <property type="component" value="Unassembled WGS sequence"/>
</dbReference>
<sequence>MPRPLCQAHLLHGERLVQRGTGAQHLEQDHAEGVHVRLVRELPTPEVLGIEIPEAPLDRRANVGVLWGRAGLRQPEVRNLGDPVPVQKNVGGLDVAVDDAVLRSGVEVVQPPCGSDTYLQPLLPRQRRLLGLVQVIAEGPVSHVVVNQDHFPVLFAVADERDQVAVAELRQHLDFGLELPDSLPRQGVPSLDRHSRRSAVEVPAEDVSEPPNAEEQGLVETVGGRFDLGEREVAA</sequence>
<reference evidence="2" key="2">
    <citation type="submission" date="2023-04" db="EMBL/GenBank/DDBJ databases">
        <authorList>
            <person name="Bruccoleri R.E."/>
            <person name="Oakeley E.J."/>
            <person name="Faust A.-M."/>
            <person name="Dessus-Babus S."/>
            <person name="Altorfer M."/>
            <person name="Burckhardt D."/>
            <person name="Oertli M."/>
            <person name="Naumann U."/>
            <person name="Petersen F."/>
            <person name="Wong J."/>
        </authorList>
    </citation>
    <scope>NUCLEOTIDE SEQUENCE</scope>
    <source>
        <strain evidence="2">GSM-AAB239-AS_SAM_17_03QT</strain>
        <tissue evidence="2">Leaf</tissue>
    </source>
</reference>
<dbReference type="EMBL" id="JANAVB010021597">
    <property type="protein sequence ID" value="KAJ6825720.1"/>
    <property type="molecule type" value="Genomic_DNA"/>
</dbReference>
<feature type="region of interest" description="Disordered" evidence="1">
    <location>
        <begin position="184"/>
        <end position="221"/>
    </location>
</feature>
<keyword evidence="4" id="KW-1185">Reference proteome</keyword>
<organism evidence="2 4">
    <name type="scientific">Iris pallida</name>
    <name type="common">Sweet iris</name>
    <dbReference type="NCBI Taxonomy" id="29817"/>
    <lineage>
        <taxon>Eukaryota</taxon>
        <taxon>Viridiplantae</taxon>
        <taxon>Streptophyta</taxon>
        <taxon>Embryophyta</taxon>
        <taxon>Tracheophyta</taxon>
        <taxon>Spermatophyta</taxon>
        <taxon>Magnoliopsida</taxon>
        <taxon>Liliopsida</taxon>
        <taxon>Asparagales</taxon>
        <taxon>Iridaceae</taxon>
        <taxon>Iridoideae</taxon>
        <taxon>Irideae</taxon>
        <taxon>Iris</taxon>
    </lineage>
</organism>
<dbReference type="AlphaFoldDB" id="A0AAX6GAK5"/>
<evidence type="ECO:0000313" key="2">
    <source>
        <dbReference type="EMBL" id="KAJ6825720.1"/>
    </source>
</evidence>
<accession>A0AAX6GAK5</accession>
<reference evidence="2" key="1">
    <citation type="journal article" date="2023" name="GigaByte">
        <title>Genome assembly of the bearded iris, Iris pallida Lam.</title>
        <authorList>
            <person name="Bruccoleri R.E."/>
            <person name="Oakeley E.J."/>
            <person name="Faust A.M.E."/>
            <person name="Altorfer M."/>
            <person name="Dessus-Babus S."/>
            <person name="Burckhardt D."/>
            <person name="Oertli M."/>
            <person name="Naumann U."/>
            <person name="Petersen F."/>
            <person name="Wong J."/>
        </authorList>
    </citation>
    <scope>NUCLEOTIDE SEQUENCE</scope>
    <source>
        <strain evidence="2">GSM-AAB239-AS_SAM_17_03QT</strain>
    </source>
</reference>
<dbReference type="EMBL" id="JANAVB010014400">
    <property type="protein sequence ID" value="KAJ6834402.1"/>
    <property type="molecule type" value="Genomic_DNA"/>
</dbReference>
<gene>
    <name evidence="3" type="ORF">M6B38_335115</name>
    <name evidence="2" type="ORF">M6B38_377770</name>
</gene>
<evidence type="ECO:0000256" key="1">
    <source>
        <dbReference type="SAM" id="MobiDB-lite"/>
    </source>
</evidence>